<keyword evidence="3" id="KW-0255">Endonuclease</keyword>
<dbReference type="InterPro" id="IPR012296">
    <property type="entry name" value="Nuclease_put_TT1808"/>
</dbReference>
<keyword evidence="3" id="KW-0540">Nuclease</keyword>
<keyword evidence="3" id="KW-0378">Hydrolase</keyword>
<name>A0ABU8XPR1_9PROT</name>
<evidence type="ECO:0000259" key="2">
    <source>
        <dbReference type="Pfam" id="PF05685"/>
    </source>
</evidence>
<organism evidence="3 4">
    <name type="scientific">Benzoatithermus flavus</name>
    <dbReference type="NCBI Taxonomy" id="3108223"/>
    <lineage>
        <taxon>Bacteria</taxon>
        <taxon>Pseudomonadati</taxon>
        <taxon>Pseudomonadota</taxon>
        <taxon>Alphaproteobacteria</taxon>
        <taxon>Geminicoccales</taxon>
        <taxon>Geminicoccaceae</taxon>
        <taxon>Benzoatithermus</taxon>
    </lineage>
</organism>
<dbReference type="InterPro" id="IPR011335">
    <property type="entry name" value="Restrct_endonuc-II-like"/>
</dbReference>
<dbReference type="GO" id="GO:0004519">
    <property type="term" value="F:endonuclease activity"/>
    <property type="evidence" value="ECO:0007669"/>
    <property type="project" value="UniProtKB-KW"/>
</dbReference>
<comment type="caution">
    <text evidence="3">The sequence shown here is derived from an EMBL/GenBank/DDBJ whole genome shotgun (WGS) entry which is preliminary data.</text>
</comment>
<reference evidence="3 4" key="1">
    <citation type="submission" date="2024-01" db="EMBL/GenBank/DDBJ databases">
        <title>Multi-omics insights into the function and evolution of sodium benzoate biodegradation pathways in Benzoatithermus flavus gen. nov., sp. nov. from hot spring.</title>
        <authorList>
            <person name="Hu C.-J."/>
            <person name="Li W.-J."/>
        </authorList>
    </citation>
    <scope>NUCLEOTIDE SEQUENCE [LARGE SCALE GENOMIC DNA]</scope>
    <source>
        <strain evidence="3 4">SYSU G07066</strain>
    </source>
</reference>
<gene>
    <name evidence="3" type="ORF">U1T56_08535</name>
</gene>
<dbReference type="PANTHER" id="PTHR36558">
    <property type="entry name" value="GLR1098 PROTEIN"/>
    <property type="match status" value="1"/>
</dbReference>
<dbReference type="Pfam" id="PF05685">
    <property type="entry name" value="Uma2"/>
    <property type="match status" value="1"/>
</dbReference>
<dbReference type="EMBL" id="JBBLZC010000007">
    <property type="protein sequence ID" value="MEK0083197.1"/>
    <property type="molecule type" value="Genomic_DNA"/>
</dbReference>
<evidence type="ECO:0000313" key="4">
    <source>
        <dbReference type="Proteomes" id="UP001375743"/>
    </source>
</evidence>
<feature type="compositionally biased region" description="Low complexity" evidence="1">
    <location>
        <begin position="124"/>
        <end position="151"/>
    </location>
</feature>
<evidence type="ECO:0000313" key="3">
    <source>
        <dbReference type="EMBL" id="MEK0083197.1"/>
    </source>
</evidence>
<dbReference type="PANTHER" id="PTHR36558:SF1">
    <property type="entry name" value="RESTRICTION ENDONUCLEASE DOMAIN-CONTAINING PROTEIN-RELATED"/>
    <property type="match status" value="1"/>
</dbReference>
<feature type="region of interest" description="Disordered" evidence="1">
    <location>
        <begin position="113"/>
        <end position="163"/>
    </location>
</feature>
<feature type="domain" description="Putative restriction endonuclease" evidence="2">
    <location>
        <begin position="12"/>
        <end position="114"/>
    </location>
</feature>
<sequence>MGEPALPVFHDVEAFLAWEERREERYEFVGGVLTPMAGGTENHDLISANAIGALYDRLRGSPCRAHGSNLKVRSPVGAIMYPDAFVRCGHAQGGRTVVDDPVLVVEVLSPGTQQATSPASAGLTRPSPACRRSCSSPPTSRASNSPSAAPTGAGSRATMPASMRRCLSPPWTSSCRSPISMRARRWSLNLC</sequence>
<accession>A0ABU8XPR1</accession>
<dbReference type="SUPFAM" id="SSF52980">
    <property type="entry name" value="Restriction endonuclease-like"/>
    <property type="match status" value="1"/>
</dbReference>
<dbReference type="Gene3D" id="3.90.1570.10">
    <property type="entry name" value="tt1808, chain A"/>
    <property type="match status" value="1"/>
</dbReference>
<dbReference type="InterPro" id="IPR008538">
    <property type="entry name" value="Uma2"/>
</dbReference>
<proteinExistence type="predicted"/>
<dbReference type="RefSeq" id="WP_418159048.1">
    <property type="nucleotide sequence ID" value="NZ_JBBLZC010000007.1"/>
</dbReference>
<keyword evidence="4" id="KW-1185">Reference proteome</keyword>
<dbReference type="CDD" id="cd06260">
    <property type="entry name" value="DUF820-like"/>
    <property type="match status" value="1"/>
</dbReference>
<dbReference type="Proteomes" id="UP001375743">
    <property type="component" value="Unassembled WGS sequence"/>
</dbReference>
<evidence type="ECO:0000256" key="1">
    <source>
        <dbReference type="SAM" id="MobiDB-lite"/>
    </source>
</evidence>
<protein>
    <submittedName>
        <fullName evidence="3">Uma2 family endonuclease</fullName>
    </submittedName>
</protein>